<evidence type="ECO:0000313" key="3">
    <source>
        <dbReference type="Proteomes" id="UP000078200"/>
    </source>
</evidence>
<accession>A0A1A9V683</accession>
<dbReference type="AlphaFoldDB" id="A0A1A9V683"/>
<dbReference type="EnsemblMetazoa" id="GAUT027282-RA">
    <property type="protein sequence ID" value="GAUT027282-PA"/>
    <property type="gene ID" value="GAUT027282"/>
</dbReference>
<evidence type="ECO:0000313" key="2">
    <source>
        <dbReference type="EnsemblMetazoa" id="GAUT027282-PA"/>
    </source>
</evidence>
<dbReference type="Proteomes" id="UP000078200">
    <property type="component" value="Unassembled WGS sequence"/>
</dbReference>
<sequence length="189" mass="20751">MEKNKTEDICDSNVFELVRELFVSIVGEICLFIAVKNFASGLVRICKIIRYVKVPIRLKVCKELSVYVLGLLLFLFEESVSLSSLTTLSDSSSLFSLLCDFKSAGDEVAKLSRAADRVNNDEFAARATLLSTLKAIASGVTTVMRSACIRVANPIVSNNNKILIANGVITNLISISTLKVKEKIKQKEL</sequence>
<keyword evidence="1" id="KW-0812">Transmembrane</keyword>
<proteinExistence type="predicted"/>
<organism evidence="2 3">
    <name type="scientific">Glossina austeni</name>
    <name type="common">Savannah tsetse fly</name>
    <dbReference type="NCBI Taxonomy" id="7395"/>
    <lineage>
        <taxon>Eukaryota</taxon>
        <taxon>Metazoa</taxon>
        <taxon>Ecdysozoa</taxon>
        <taxon>Arthropoda</taxon>
        <taxon>Hexapoda</taxon>
        <taxon>Insecta</taxon>
        <taxon>Pterygota</taxon>
        <taxon>Neoptera</taxon>
        <taxon>Endopterygota</taxon>
        <taxon>Diptera</taxon>
        <taxon>Brachycera</taxon>
        <taxon>Muscomorpha</taxon>
        <taxon>Hippoboscoidea</taxon>
        <taxon>Glossinidae</taxon>
        <taxon>Glossina</taxon>
    </lineage>
</organism>
<reference evidence="2" key="1">
    <citation type="submission" date="2020-05" db="UniProtKB">
        <authorList>
            <consortium name="EnsemblMetazoa"/>
        </authorList>
    </citation>
    <scope>IDENTIFICATION</scope>
    <source>
        <strain evidence="2">TTRI</strain>
    </source>
</reference>
<keyword evidence="1" id="KW-0472">Membrane</keyword>
<name>A0A1A9V683_GLOAU</name>
<evidence type="ECO:0000256" key="1">
    <source>
        <dbReference type="SAM" id="Phobius"/>
    </source>
</evidence>
<dbReference type="VEuPathDB" id="VectorBase:GAUT027282"/>
<keyword evidence="1" id="KW-1133">Transmembrane helix</keyword>
<protein>
    <submittedName>
        <fullName evidence="2">Uncharacterized protein</fullName>
    </submittedName>
</protein>
<feature type="transmembrane region" description="Helical" evidence="1">
    <location>
        <begin position="21"/>
        <end position="43"/>
    </location>
</feature>
<keyword evidence="3" id="KW-1185">Reference proteome</keyword>